<evidence type="ECO:0000256" key="3">
    <source>
        <dbReference type="ARBA" id="ARBA00022525"/>
    </source>
</evidence>
<gene>
    <name evidence="7" type="ORF">DOP33_22510</name>
</gene>
<reference evidence="7" key="1">
    <citation type="submission" date="2018-06" db="EMBL/GenBank/DDBJ databases">
        <authorList>
            <consortium name="PulseNet: The National Subtyping Network for Foodborne Disease Surveillance"/>
            <person name="Tarr C.L."/>
            <person name="Trees E."/>
            <person name="Katz L.S."/>
            <person name="Carleton-Romer H.A."/>
            <person name="Stroika S."/>
            <person name="Kucerova Z."/>
            <person name="Roache K.F."/>
            <person name="Sabol A.L."/>
            <person name="Besser J."/>
            <person name="Gerner-Smidt P."/>
        </authorList>
    </citation>
    <scope>NUCLEOTIDE SEQUENCE</scope>
    <source>
        <strain evidence="7">PNUSAS039070</strain>
    </source>
</reference>
<evidence type="ECO:0000313" key="7">
    <source>
        <dbReference type="EMBL" id="EBL9716022.1"/>
    </source>
</evidence>
<organism evidence="7">
    <name type="scientific">Salmonella enterica</name>
    <name type="common">Salmonella choleraesuis</name>
    <dbReference type="NCBI Taxonomy" id="28901"/>
    <lineage>
        <taxon>Bacteria</taxon>
        <taxon>Pseudomonadati</taxon>
        <taxon>Pseudomonadota</taxon>
        <taxon>Gammaproteobacteria</taxon>
        <taxon>Enterobacterales</taxon>
        <taxon>Enterobacteriaceae</taxon>
        <taxon>Salmonella</taxon>
    </lineage>
</organism>
<keyword evidence="5" id="KW-0843">Virulence</keyword>
<dbReference type="Pfam" id="PF20798">
    <property type="entry name" value="NleE"/>
    <property type="match status" value="1"/>
</dbReference>
<dbReference type="EMBL" id="AAGAUG010000094">
    <property type="protein sequence ID" value="EBL9716022.1"/>
    <property type="molecule type" value="Genomic_DNA"/>
</dbReference>
<dbReference type="AlphaFoldDB" id="A0A5T5CMN3"/>
<evidence type="ECO:0000256" key="2">
    <source>
        <dbReference type="ARBA" id="ARBA00004613"/>
    </source>
</evidence>
<comment type="subcellular location">
    <subcellularLocation>
        <location evidence="1">Host nucleus</location>
    </subcellularLocation>
    <subcellularLocation>
        <location evidence="2">Secreted</location>
    </subcellularLocation>
</comment>
<sequence length="51" mass="5912">MCDMSDESNELKIIKSELVVAREMGTILSYLPEEIDNYISKMNLLFLKKTN</sequence>
<dbReference type="GO" id="GO:0042025">
    <property type="term" value="C:host cell nucleus"/>
    <property type="evidence" value="ECO:0007669"/>
    <property type="project" value="UniProtKB-SubCell"/>
</dbReference>
<evidence type="ECO:0000256" key="5">
    <source>
        <dbReference type="ARBA" id="ARBA00023026"/>
    </source>
</evidence>
<evidence type="ECO:0000256" key="1">
    <source>
        <dbReference type="ARBA" id="ARBA00004147"/>
    </source>
</evidence>
<name>A0A5T5CMN3_SALER</name>
<keyword evidence="3" id="KW-0964">Secreted</keyword>
<dbReference type="InterPro" id="IPR048901">
    <property type="entry name" value="NleE/OspZ"/>
</dbReference>
<comment type="similarity">
    <text evidence="6">Belongs to the NleE/OspZ family.</text>
</comment>
<comment type="caution">
    <text evidence="7">The sequence shown here is derived from an EMBL/GenBank/DDBJ whole genome shotgun (WGS) entry which is preliminary data.</text>
</comment>
<proteinExistence type="inferred from homology"/>
<evidence type="ECO:0000256" key="6">
    <source>
        <dbReference type="ARBA" id="ARBA00038516"/>
    </source>
</evidence>
<dbReference type="GO" id="GO:0005576">
    <property type="term" value="C:extracellular region"/>
    <property type="evidence" value="ECO:0007669"/>
    <property type="project" value="UniProtKB-SubCell"/>
</dbReference>
<protein>
    <submittedName>
        <fullName evidence="7">NleE domain protein</fullName>
    </submittedName>
</protein>
<evidence type="ECO:0000256" key="4">
    <source>
        <dbReference type="ARBA" id="ARBA00022562"/>
    </source>
</evidence>
<accession>A0A5T5CMN3</accession>
<keyword evidence="4" id="KW-1048">Host nucleus</keyword>